<evidence type="ECO:0000256" key="2">
    <source>
        <dbReference type="ARBA" id="ARBA00022741"/>
    </source>
</evidence>
<reference evidence="6 7" key="1">
    <citation type="submission" date="2019-03" db="EMBL/GenBank/DDBJ databases">
        <title>Genomic Encyclopedia of Type Strains, Phase IV (KMG-IV): sequencing the most valuable type-strain genomes for metagenomic binning, comparative biology and taxonomic classification.</title>
        <authorList>
            <person name="Goeker M."/>
        </authorList>
    </citation>
    <scope>NUCLEOTIDE SEQUENCE [LARGE SCALE GENOMIC DNA]</scope>
    <source>
        <strain evidence="6 7">DSM 16730</strain>
    </source>
</reference>
<evidence type="ECO:0000313" key="7">
    <source>
        <dbReference type="Proteomes" id="UP000295433"/>
    </source>
</evidence>
<keyword evidence="7" id="KW-1185">Reference proteome</keyword>
<dbReference type="SMART" id="SM01209">
    <property type="entry name" value="GARS_A"/>
    <property type="match status" value="1"/>
</dbReference>
<dbReference type="Proteomes" id="UP000295433">
    <property type="component" value="Unassembled WGS sequence"/>
</dbReference>
<evidence type="ECO:0000256" key="3">
    <source>
        <dbReference type="ARBA" id="ARBA00022840"/>
    </source>
</evidence>
<name>A0A4R3VN99_9GAMM</name>
<comment type="caution">
    <text evidence="6">The sequence shown here is derived from an EMBL/GenBank/DDBJ whole genome shotgun (WGS) entry which is preliminary data.</text>
</comment>
<dbReference type="EMBL" id="SMBY01000004">
    <property type="protein sequence ID" value="TCV06347.1"/>
    <property type="molecule type" value="Genomic_DNA"/>
</dbReference>
<sequence length="426" mass="47053">MAHIIFIDSNESGIAAIACAKAMGHQVTFVKSRDYAFFQDTPETRAVLNDVDFIIEVPVTSDQELVYTALAPHVELYPADVGISQCDGAIETSAVVFERLGIPSTPSTGVKLARHKDLSRQALADAGLANAQFRLVNSIEDALKAADEIGYPVVVKPPSGLDSIQVSVANDPIMLAQAAQSVLDAGKSKPRQLREIFERGVLVEEVLRGKIVSVEIGLRNQRAFRFMCSGRFNTDIDECIPMGVTMPEKLADDERERCFEYAENVCRALGLTLGVFHIELMITPHRGPILIEANARLMGGVMPSVYKKITGEKIEAWMINIFLGVNLDKPLPIPNSVAMVRRVIARKESNIQENFNISDIDNIVQDSIHNVVNYNMYADVRVKEHELLGRFITVADSHEKAFELAELNLNIIEHKLGIELVHTAIP</sequence>
<accession>A0A4R3VN99</accession>
<dbReference type="PANTHER" id="PTHR43585">
    <property type="entry name" value="FUMIPYRROLE BIOSYNTHESIS PROTEIN C"/>
    <property type="match status" value="1"/>
</dbReference>
<feature type="domain" description="ATP-grasp" evidence="5">
    <location>
        <begin position="120"/>
        <end position="323"/>
    </location>
</feature>
<dbReference type="InterPro" id="IPR052032">
    <property type="entry name" value="ATP-dep_AA_Ligase"/>
</dbReference>
<evidence type="ECO:0000256" key="4">
    <source>
        <dbReference type="PROSITE-ProRule" id="PRU00409"/>
    </source>
</evidence>
<keyword evidence="2 4" id="KW-0547">Nucleotide-binding</keyword>
<dbReference type="GO" id="GO:0046872">
    <property type="term" value="F:metal ion binding"/>
    <property type="evidence" value="ECO:0007669"/>
    <property type="project" value="InterPro"/>
</dbReference>
<evidence type="ECO:0000256" key="1">
    <source>
        <dbReference type="ARBA" id="ARBA00022598"/>
    </source>
</evidence>
<dbReference type="InterPro" id="IPR011761">
    <property type="entry name" value="ATP-grasp"/>
</dbReference>
<dbReference type="PANTHER" id="PTHR43585:SF2">
    <property type="entry name" value="ATP-GRASP ENZYME FSQD"/>
    <property type="match status" value="1"/>
</dbReference>
<dbReference type="GO" id="GO:0005524">
    <property type="term" value="F:ATP binding"/>
    <property type="evidence" value="ECO:0007669"/>
    <property type="project" value="UniProtKB-UniRule"/>
</dbReference>
<dbReference type="AlphaFoldDB" id="A0A4R3VN99"/>
<dbReference type="Gene3D" id="3.30.470.20">
    <property type="entry name" value="ATP-grasp fold, B domain"/>
    <property type="match status" value="1"/>
</dbReference>
<dbReference type="SUPFAM" id="SSF56059">
    <property type="entry name" value="Glutathione synthetase ATP-binding domain-like"/>
    <property type="match status" value="1"/>
</dbReference>
<gene>
    <name evidence="6" type="ORF">EDC54_104256</name>
</gene>
<dbReference type="Pfam" id="PF13535">
    <property type="entry name" value="ATP-grasp_4"/>
    <property type="match status" value="1"/>
</dbReference>
<evidence type="ECO:0000313" key="6">
    <source>
        <dbReference type="EMBL" id="TCV06347.1"/>
    </source>
</evidence>
<organism evidence="6 7">
    <name type="scientific">Samsonia erythrinae</name>
    <dbReference type="NCBI Taxonomy" id="160434"/>
    <lineage>
        <taxon>Bacteria</taxon>
        <taxon>Pseudomonadati</taxon>
        <taxon>Pseudomonadota</taxon>
        <taxon>Gammaproteobacteria</taxon>
        <taxon>Enterobacterales</taxon>
        <taxon>Pectobacteriaceae</taxon>
        <taxon>Samsonia</taxon>
    </lineage>
</organism>
<dbReference type="OrthoDB" id="24041at2"/>
<dbReference type="RefSeq" id="WP_132455612.1">
    <property type="nucleotide sequence ID" value="NZ_JAWIZJ010000004.1"/>
</dbReference>
<dbReference type="PROSITE" id="PS50975">
    <property type="entry name" value="ATP_GRASP"/>
    <property type="match status" value="1"/>
</dbReference>
<evidence type="ECO:0000259" key="5">
    <source>
        <dbReference type="PROSITE" id="PS50975"/>
    </source>
</evidence>
<dbReference type="Gene3D" id="3.40.50.20">
    <property type="match status" value="1"/>
</dbReference>
<keyword evidence="3 4" id="KW-0067">ATP-binding</keyword>
<keyword evidence="1" id="KW-0436">Ligase</keyword>
<proteinExistence type="predicted"/>
<protein>
    <submittedName>
        <fullName evidence="6">Biotin carboxylase</fullName>
    </submittedName>
</protein>
<dbReference type="GO" id="GO:0016874">
    <property type="term" value="F:ligase activity"/>
    <property type="evidence" value="ECO:0007669"/>
    <property type="project" value="UniProtKB-KW"/>
</dbReference>